<feature type="compositionally biased region" description="Basic and acidic residues" evidence="1">
    <location>
        <begin position="79"/>
        <end position="90"/>
    </location>
</feature>
<organism evidence="2 3">
    <name type="scientific">Pleurodeles waltl</name>
    <name type="common">Iberian ribbed newt</name>
    <dbReference type="NCBI Taxonomy" id="8319"/>
    <lineage>
        <taxon>Eukaryota</taxon>
        <taxon>Metazoa</taxon>
        <taxon>Chordata</taxon>
        <taxon>Craniata</taxon>
        <taxon>Vertebrata</taxon>
        <taxon>Euteleostomi</taxon>
        <taxon>Amphibia</taxon>
        <taxon>Batrachia</taxon>
        <taxon>Caudata</taxon>
        <taxon>Salamandroidea</taxon>
        <taxon>Salamandridae</taxon>
        <taxon>Pleurodelinae</taxon>
        <taxon>Pleurodeles</taxon>
    </lineage>
</organism>
<feature type="compositionally biased region" description="Gly residues" evidence="1">
    <location>
        <begin position="52"/>
        <end position="61"/>
    </location>
</feature>
<feature type="region of interest" description="Disordered" evidence="1">
    <location>
        <begin position="43"/>
        <end position="102"/>
    </location>
</feature>
<dbReference type="Proteomes" id="UP001066276">
    <property type="component" value="Chromosome 10"/>
</dbReference>
<evidence type="ECO:0000313" key="2">
    <source>
        <dbReference type="EMBL" id="KAJ1096497.1"/>
    </source>
</evidence>
<dbReference type="AlphaFoldDB" id="A0AAV7M1Q1"/>
<proteinExistence type="predicted"/>
<gene>
    <name evidence="2" type="ORF">NDU88_001637</name>
</gene>
<reference evidence="2" key="1">
    <citation type="journal article" date="2022" name="bioRxiv">
        <title>Sequencing and chromosome-scale assembly of the giantPleurodeles waltlgenome.</title>
        <authorList>
            <person name="Brown T."/>
            <person name="Elewa A."/>
            <person name="Iarovenko S."/>
            <person name="Subramanian E."/>
            <person name="Araus A.J."/>
            <person name="Petzold A."/>
            <person name="Susuki M."/>
            <person name="Suzuki K.-i.T."/>
            <person name="Hayashi T."/>
            <person name="Toyoda A."/>
            <person name="Oliveira C."/>
            <person name="Osipova E."/>
            <person name="Leigh N.D."/>
            <person name="Simon A."/>
            <person name="Yun M.H."/>
        </authorList>
    </citation>
    <scope>NUCLEOTIDE SEQUENCE</scope>
    <source>
        <strain evidence="2">20211129_DDA</strain>
        <tissue evidence="2">Liver</tissue>
    </source>
</reference>
<protein>
    <submittedName>
        <fullName evidence="2">Uncharacterized protein</fullName>
    </submittedName>
</protein>
<evidence type="ECO:0000256" key="1">
    <source>
        <dbReference type="SAM" id="MobiDB-lite"/>
    </source>
</evidence>
<name>A0AAV7M1Q1_PLEWA</name>
<evidence type="ECO:0000313" key="3">
    <source>
        <dbReference type="Proteomes" id="UP001066276"/>
    </source>
</evidence>
<comment type="caution">
    <text evidence="2">The sequence shown here is derived from an EMBL/GenBank/DDBJ whole genome shotgun (WGS) entry which is preliminary data.</text>
</comment>
<keyword evidence="3" id="KW-1185">Reference proteome</keyword>
<dbReference type="EMBL" id="JANPWB010000014">
    <property type="protein sequence ID" value="KAJ1096497.1"/>
    <property type="molecule type" value="Genomic_DNA"/>
</dbReference>
<sequence length="125" mass="13360">MCAALGGSLTGTVRPRGAGEQLRARVEAISLHTPRRRTLQALSSRWGTRLGRPGGEGGPGLPGCVQDKESQPSPAKGCRGRELRKEHRESPLTLKETQSTQEAGRHGTFLYCYLASFNWSGSGAG</sequence>
<accession>A0AAV7M1Q1</accession>